<keyword evidence="7" id="KW-1185">Reference proteome</keyword>
<keyword evidence="1" id="KW-0677">Repeat</keyword>
<keyword evidence="3" id="KW-1133">Transmembrane helix</keyword>
<dbReference type="Pfam" id="PF20148">
    <property type="entry name" value="DUF6531"/>
    <property type="match status" value="1"/>
</dbReference>
<sequence length="1506" mass="165205">MTAALPAAVAVAAGYAGGVIGDKLGNWLGDAVMGSDFMQSMGYNKMGDAENPATIDDPIAHVSMWATLGAVALGAVAAIGVGALIFFTAGAATPFIVVAASAAFAGGVVGGIGAGFASAAGQYGKNKGKIVQGSPDVFFEGLAVARVTDLVECEQHGGPQHVAEGAETVFANGWPIARVGHCSTCNGKINAGKETIGIDLKTSAIRMDIDGGWTERLVRSAVALSDFLPIPGENRHSPNNSPTPRPNGDFTPTRGGTTTPSTRPVTPASNVHGRPDGAATCATDPVDVASGQVVETRADIAIPATIPLVLKRSYRQGCDGIQGRGWSGTWAQHLRLQGNEIVYQDPEGVLISFHTPHEEVQSLNLRFPHLRLVGVRGGAMFLYDRRQQLFFIFDHHVRGRVLLTRIEDRNGNTIKLTYDENGLNEVRHSDGFSLSVESRNMLIRRAVLNAPGSTDCGFVWSYTSAGLLSEANSAQTGILRYSYDEQERITSWADSRLTRSHYEYGAHGRVIRNWSDSGHMGGQLDYDLENKRTFVTDSGGAVTVYDWDDLGLVWRMTDAAGGEWLTEWGRSFNILSSTDPLGHTRKAAYDAYGDVVEMTDAEGNSERWSYYLSGRVQSHVDIAGAKTGFRYDNKGNLVTVELPDGAFVRYRRAENGQVLRVDYPGERQERYAYDMLQRPRMITTVAGYELHMQHDAEGRLVRSSDEVGAETRWDYTRGPDNPRGNMRQVTGPEGAVASARYDSEGLRTSMTDAEGTTQLYHYGALDMFLGMTDAEGHRVSVEHDSECRIVALVNQKGERHEFTRNALGLITAERDFSGLVTRFEYDAAGRISKRIQPDGTVVHLQRDKRGLPLEITHTRGAEISRQRFAYDAVGRMLRASDAESLIEMAYDKLGNLVSEKVNGREIKHGYSDKGFGSLERTGDVMPLRAAFNLEGMMASLQIGDHAPLEFSYDPRGLEIMRSSGAGFMLAQGHDIAGRLVEQIAGPLAALPQEVRYGALTADGSNEHVTRHGAMMHRTYQWDQASRAVSVNDRILGENRFDYDRRGQVVGVEKTLRGDSLPVLRRFGYDPNQNLTEIASGEKREQVESKAGRIKRRGLVFYRHDDAGRVVEKRVEEQGFRPKTWQMQWDAQSRLVRLTTPDGAVWRYVYDALGRRIQRLKLIAGGKGAADAIPEGGGRAYQWEGSQIVAEAPILADGSTDWAAAAHWIYEPGSYRPLARASGDGLHYVVTDHIGTPRELFCEDGTAVAYRQELSLWGEVEPITLPRRAANDDTAPVDCPIRFQGQWLDEESGLHYNCMRYYDPEATQYLTPDPIGLLGGMRTQAYVADPNGWVDPLGLRPCSQTLKRNMLRNEGHDPNQNLPHYQAQHLIPGEFMDPSKPDKMHPALVAAGLDINAAANGIFLRNNRGGVSPLSRHQGSHPAYSRAVQDALDRIDLNRPQADIAADIARLQRVLYTNQMAGVPIRNKDMVGSATARFYGLSRQEATALGGQRVYDMWDGILKGAGF</sequence>
<gene>
    <name evidence="6" type="ORF">QWZ10_14840</name>
</gene>
<dbReference type="PANTHER" id="PTHR32305:SF15">
    <property type="entry name" value="PROTEIN RHSA-RELATED"/>
    <property type="match status" value="1"/>
</dbReference>
<feature type="transmembrane region" description="Helical" evidence="3">
    <location>
        <begin position="95"/>
        <end position="117"/>
    </location>
</feature>
<feature type="region of interest" description="Disordered" evidence="2">
    <location>
        <begin position="229"/>
        <end position="280"/>
    </location>
</feature>
<dbReference type="Pfam" id="PF14412">
    <property type="entry name" value="AHH"/>
    <property type="match status" value="1"/>
</dbReference>
<feature type="domain" description="DUF6531" evidence="4">
    <location>
        <begin position="284"/>
        <end position="353"/>
    </location>
</feature>
<keyword evidence="3" id="KW-0812">Transmembrane</keyword>
<dbReference type="NCBIfam" id="TIGR03696">
    <property type="entry name" value="Rhs_assc_core"/>
    <property type="match status" value="1"/>
</dbReference>
<evidence type="ECO:0000256" key="3">
    <source>
        <dbReference type="SAM" id="Phobius"/>
    </source>
</evidence>
<dbReference type="PANTHER" id="PTHR32305">
    <property type="match status" value="1"/>
</dbReference>
<dbReference type="Pfam" id="PF05488">
    <property type="entry name" value="PAAR_motif"/>
    <property type="match status" value="1"/>
</dbReference>
<dbReference type="Gene3D" id="2.60.200.60">
    <property type="match status" value="1"/>
</dbReference>
<dbReference type="InterPro" id="IPR050708">
    <property type="entry name" value="T6SS_VgrG/RHS"/>
</dbReference>
<dbReference type="Pfam" id="PF05593">
    <property type="entry name" value="RHS_repeat"/>
    <property type="match status" value="2"/>
</dbReference>
<evidence type="ECO:0000313" key="6">
    <source>
        <dbReference type="EMBL" id="MDN3712706.1"/>
    </source>
</evidence>
<dbReference type="InterPro" id="IPR056823">
    <property type="entry name" value="TEN-like_YD-shell"/>
</dbReference>
<dbReference type="EMBL" id="JAUFRC010000001">
    <property type="protein sequence ID" value="MDN3712706.1"/>
    <property type="molecule type" value="Genomic_DNA"/>
</dbReference>
<dbReference type="Proteomes" id="UP001243846">
    <property type="component" value="Unassembled WGS sequence"/>
</dbReference>
<evidence type="ECO:0000259" key="4">
    <source>
        <dbReference type="Pfam" id="PF20148"/>
    </source>
</evidence>
<dbReference type="InterPro" id="IPR045351">
    <property type="entry name" value="DUF6531"/>
</dbReference>
<feature type="compositionally biased region" description="Low complexity" evidence="2">
    <location>
        <begin position="251"/>
        <end position="267"/>
    </location>
</feature>
<comment type="caution">
    <text evidence="6">The sequence shown here is derived from an EMBL/GenBank/DDBJ whole genome shotgun (WGS) entry which is preliminary data.</text>
</comment>
<dbReference type="NCBIfam" id="TIGR01643">
    <property type="entry name" value="YD_repeat_2x"/>
    <property type="match status" value="3"/>
</dbReference>
<evidence type="ECO:0000256" key="2">
    <source>
        <dbReference type="SAM" id="MobiDB-lite"/>
    </source>
</evidence>
<protein>
    <submittedName>
        <fullName evidence="6">RHS repeat-associated core domain-containing protein</fullName>
    </submittedName>
</protein>
<name>A0ABT8D8P8_9RHOB</name>
<evidence type="ECO:0000256" key="1">
    <source>
        <dbReference type="ARBA" id="ARBA00022737"/>
    </source>
</evidence>
<dbReference type="Pfam" id="PF25023">
    <property type="entry name" value="TEN_YD-shell"/>
    <property type="match status" value="1"/>
</dbReference>
<feature type="region of interest" description="Disordered" evidence="2">
    <location>
        <begin position="712"/>
        <end position="735"/>
    </location>
</feature>
<dbReference type="InterPro" id="IPR006530">
    <property type="entry name" value="YD"/>
</dbReference>
<feature type="transmembrane region" description="Helical" evidence="3">
    <location>
        <begin position="64"/>
        <end position="88"/>
    </location>
</feature>
<dbReference type="Gene3D" id="2.180.10.10">
    <property type="entry name" value="RHS repeat-associated core"/>
    <property type="match status" value="3"/>
</dbReference>
<evidence type="ECO:0000259" key="5">
    <source>
        <dbReference type="Pfam" id="PF25023"/>
    </source>
</evidence>
<proteinExistence type="predicted"/>
<dbReference type="InterPro" id="IPR032871">
    <property type="entry name" value="AHH_dom_containing"/>
</dbReference>
<dbReference type="InterPro" id="IPR008727">
    <property type="entry name" value="PAAR_motif"/>
</dbReference>
<reference evidence="7" key="1">
    <citation type="journal article" date="2019" name="Int. J. Syst. Evol. Microbiol.">
        <title>The Global Catalogue of Microorganisms (GCM) 10K type strain sequencing project: providing services to taxonomists for standard genome sequencing and annotation.</title>
        <authorList>
            <consortium name="The Broad Institute Genomics Platform"/>
            <consortium name="The Broad Institute Genome Sequencing Center for Infectious Disease"/>
            <person name="Wu L."/>
            <person name="Ma J."/>
        </authorList>
    </citation>
    <scope>NUCLEOTIDE SEQUENCE [LARGE SCALE GENOMIC DNA]</scope>
    <source>
        <strain evidence="7">CECT 8482</strain>
    </source>
</reference>
<organism evidence="6 7">
    <name type="scientific">Paracoccus cavernae</name>
    <dbReference type="NCBI Taxonomy" id="1571207"/>
    <lineage>
        <taxon>Bacteria</taxon>
        <taxon>Pseudomonadati</taxon>
        <taxon>Pseudomonadota</taxon>
        <taxon>Alphaproteobacteria</taxon>
        <taxon>Rhodobacterales</taxon>
        <taxon>Paracoccaceae</taxon>
        <taxon>Paracoccus</taxon>
    </lineage>
</organism>
<feature type="domain" description="Teneurin-like YD-shell" evidence="5">
    <location>
        <begin position="1037"/>
        <end position="1159"/>
    </location>
</feature>
<evidence type="ECO:0000313" key="7">
    <source>
        <dbReference type="Proteomes" id="UP001243846"/>
    </source>
</evidence>
<dbReference type="CDD" id="cd14742">
    <property type="entry name" value="PAAR_RHS"/>
    <property type="match status" value="1"/>
</dbReference>
<keyword evidence="3" id="KW-0472">Membrane</keyword>
<dbReference type="InterPro" id="IPR031325">
    <property type="entry name" value="RHS_repeat"/>
</dbReference>
<accession>A0ABT8D8P8</accession>
<dbReference type="InterPro" id="IPR022385">
    <property type="entry name" value="Rhs_assc_core"/>
</dbReference>